<evidence type="ECO:0000313" key="3">
    <source>
        <dbReference type="Proteomes" id="UP000834106"/>
    </source>
</evidence>
<accession>A0AAD2E244</accession>
<dbReference type="AlphaFoldDB" id="A0AAD2E244"/>
<keyword evidence="1" id="KW-0472">Membrane</keyword>
<reference evidence="2" key="1">
    <citation type="submission" date="2023-05" db="EMBL/GenBank/DDBJ databases">
        <authorList>
            <person name="Huff M."/>
        </authorList>
    </citation>
    <scope>NUCLEOTIDE SEQUENCE</scope>
</reference>
<name>A0AAD2E244_9LAMI</name>
<protein>
    <submittedName>
        <fullName evidence="2">Uncharacterized protein</fullName>
    </submittedName>
</protein>
<proteinExistence type="predicted"/>
<evidence type="ECO:0000313" key="2">
    <source>
        <dbReference type="EMBL" id="CAI9772030.1"/>
    </source>
</evidence>
<dbReference type="Proteomes" id="UP000834106">
    <property type="component" value="Chromosome 12"/>
</dbReference>
<dbReference type="EMBL" id="OU503047">
    <property type="protein sequence ID" value="CAI9772030.1"/>
    <property type="molecule type" value="Genomic_DNA"/>
</dbReference>
<keyword evidence="1" id="KW-1133">Transmembrane helix</keyword>
<organism evidence="2 3">
    <name type="scientific">Fraxinus pennsylvanica</name>
    <dbReference type="NCBI Taxonomy" id="56036"/>
    <lineage>
        <taxon>Eukaryota</taxon>
        <taxon>Viridiplantae</taxon>
        <taxon>Streptophyta</taxon>
        <taxon>Embryophyta</taxon>
        <taxon>Tracheophyta</taxon>
        <taxon>Spermatophyta</taxon>
        <taxon>Magnoliopsida</taxon>
        <taxon>eudicotyledons</taxon>
        <taxon>Gunneridae</taxon>
        <taxon>Pentapetalae</taxon>
        <taxon>asterids</taxon>
        <taxon>lamiids</taxon>
        <taxon>Lamiales</taxon>
        <taxon>Oleaceae</taxon>
        <taxon>Oleeae</taxon>
        <taxon>Fraxinus</taxon>
    </lineage>
</organism>
<feature type="transmembrane region" description="Helical" evidence="1">
    <location>
        <begin position="66"/>
        <end position="87"/>
    </location>
</feature>
<sequence>MRKLLHSFIFQNDMALAPDLQSLESYVISLPPSSAVSPSTFKDSLYGNYASFFIPSVLVARSGFDLATVAIIAAHLLLSVLSFLFIFHLRIKSRRMQHLQDFNSLWTGAGLCDQQEYSYTNQRAVSCRNGGAANTNSLPRPLVAVAAGGGRVWVGRVSHVLLYHHMHGGGRDYIDSKANHGCIGGRGSALPAFPRWVPPEAAGGAKRTSE</sequence>
<keyword evidence="3" id="KW-1185">Reference proteome</keyword>
<keyword evidence="1" id="KW-0812">Transmembrane</keyword>
<gene>
    <name evidence="2" type="ORF">FPE_LOCUS19460</name>
</gene>
<evidence type="ECO:0000256" key="1">
    <source>
        <dbReference type="SAM" id="Phobius"/>
    </source>
</evidence>